<dbReference type="SMART" id="SM00382">
    <property type="entry name" value="AAA"/>
    <property type="match status" value="2"/>
</dbReference>
<comment type="caution">
    <text evidence="11">The sequence shown here is derived from an EMBL/GenBank/DDBJ whole genome shotgun (WGS) entry which is preliminary data.</text>
</comment>
<evidence type="ECO:0000256" key="7">
    <source>
        <dbReference type="ARBA" id="ARBA00022840"/>
    </source>
</evidence>
<dbReference type="EMBL" id="JAAMOZ010000001">
    <property type="protein sequence ID" value="NIH56699.1"/>
    <property type="molecule type" value="Genomic_DNA"/>
</dbReference>
<sequence length="490" mass="52509">MSLPNLRVTDLRVSYPGGHEAVHGVSFTVDEGESVALVGESGCGKTSCVRAVQDLLDPRAKVSGSVLVSGIDLLRMPGKQRRRFSARQLGYVAQDPYGAYDPLRTVGHHVREPLLIHGMHPDHRQLAGQLRDVGVPEAELRLSQHPHQWSGGMLQRATIVASTLLDPLVTIADEPTSALDADLADTVMAVLRARSRSLLFVTHDLALAGRHADRIVVMHEGRIVEHGTVAEVLGSPRHEQTRLLLAAGVRTPLARREAPKGAQVVRASGVTKTYEASGVRHTAVRSADIEVCGGEIVGVVGPSGSGKSTLLRLLSGAEAPDSGTVVWGDSGARRPGAGSIMPVFQDPVTSLDARWPIWRTITEPLTVGRRIGRSERMHAARECLDRVGLEGVDVTAHPRQLSVGQAQRVAIARAVIAEPALIVADEPTASLDVRTAQAMMRLLRGVSDRQHVAQIVVSHDVALLSSVADRVLFMRDGRLVGSGNEGCHDR</sequence>
<evidence type="ECO:0000256" key="9">
    <source>
        <dbReference type="ARBA" id="ARBA00023136"/>
    </source>
</evidence>
<evidence type="ECO:0000256" key="2">
    <source>
        <dbReference type="ARBA" id="ARBA00005417"/>
    </source>
</evidence>
<evidence type="ECO:0000313" key="11">
    <source>
        <dbReference type="EMBL" id="NIH56699.1"/>
    </source>
</evidence>
<dbReference type="PROSITE" id="PS00211">
    <property type="entry name" value="ABC_TRANSPORTER_1"/>
    <property type="match status" value="1"/>
</dbReference>
<keyword evidence="9" id="KW-0472">Membrane</keyword>
<evidence type="ECO:0000256" key="3">
    <source>
        <dbReference type="ARBA" id="ARBA00022448"/>
    </source>
</evidence>
<keyword evidence="4" id="KW-1003">Cell membrane</keyword>
<feature type="domain" description="ABC transporter" evidence="10">
    <location>
        <begin position="6"/>
        <end position="245"/>
    </location>
</feature>
<evidence type="ECO:0000256" key="1">
    <source>
        <dbReference type="ARBA" id="ARBA00004202"/>
    </source>
</evidence>
<dbReference type="GO" id="GO:0005524">
    <property type="term" value="F:ATP binding"/>
    <property type="evidence" value="ECO:0007669"/>
    <property type="project" value="UniProtKB-KW"/>
</dbReference>
<evidence type="ECO:0000259" key="10">
    <source>
        <dbReference type="PROSITE" id="PS50893"/>
    </source>
</evidence>
<proteinExistence type="inferred from homology"/>
<accession>A0ABX0SFM1</accession>
<dbReference type="InterPro" id="IPR017871">
    <property type="entry name" value="ABC_transporter-like_CS"/>
</dbReference>
<keyword evidence="12" id="KW-1185">Reference proteome</keyword>
<gene>
    <name evidence="11" type="ORF">FB473_001344</name>
</gene>
<dbReference type="Gene3D" id="3.40.50.300">
    <property type="entry name" value="P-loop containing nucleotide triphosphate hydrolases"/>
    <property type="match status" value="2"/>
</dbReference>
<dbReference type="Proteomes" id="UP000749311">
    <property type="component" value="Unassembled WGS sequence"/>
</dbReference>
<dbReference type="InterPro" id="IPR050388">
    <property type="entry name" value="ABC_Ni/Peptide_Import"/>
</dbReference>
<comment type="subcellular location">
    <subcellularLocation>
        <location evidence="1">Cell membrane</location>
        <topology evidence="1">Peripheral membrane protein</topology>
    </subcellularLocation>
</comment>
<evidence type="ECO:0000256" key="4">
    <source>
        <dbReference type="ARBA" id="ARBA00022475"/>
    </source>
</evidence>
<dbReference type="CDD" id="cd03257">
    <property type="entry name" value="ABC_NikE_OppD_transporters"/>
    <property type="match status" value="2"/>
</dbReference>
<evidence type="ECO:0000313" key="12">
    <source>
        <dbReference type="Proteomes" id="UP000749311"/>
    </source>
</evidence>
<dbReference type="SUPFAM" id="SSF52540">
    <property type="entry name" value="P-loop containing nucleoside triphosphate hydrolases"/>
    <property type="match status" value="2"/>
</dbReference>
<keyword evidence="6" id="KW-0547">Nucleotide-binding</keyword>
<evidence type="ECO:0000256" key="8">
    <source>
        <dbReference type="ARBA" id="ARBA00022967"/>
    </source>
</evidence>
<evidence type="ECO:0000256" key="6">
    <source>
        <dbReference type="ARBA" id="ARBA00022741"/>
    </source>
</evidence>
<feature type="domain" description="ABC transporter" evidence="10">
    <location>
        <begin position="265"/>
        <end position="486"/>
    </location>
</feature>
<protein>
    <submittedName>
        <fullName evidence="11">Peptide/nickel transport system ATP-binding protein</fullName>
    </submittedName>
</protein>
<dbReference type="PANTHER" id="PTHR43297">
    <property type="entry name" value="OLIGOPEPTIDE TRANSPORT ATP-BINDING PROTEIN APPD"/>
    <property type="match status" value="1"/>
</dbReference>
<keyword evidence="8" id="KW-1278">Translocase</keyword>
<name>A0ABX0SFM1_9ACTN</name>
<keyword evidence="5" id="KW-0997">Cell inner membrane</keyword>
<keyword evidence="3" id="KW-0813">Transport</keyword>
<reference evidence="11 12" key="1">
    <citation type="submission" date="2020-02" db="EMBL/GenBank/DDBJ databases">
        <title>Sequencing the genomes of 1000 actinobacteria strains.</title>
        <authorList>
            <person name="Klenk H.-P."/>
        </authorList>
    </citation>
    <scope>NUCLEOTIDE SEQUENCE [LARGE SCALE GENOMIC DNA]</scope>
    <source>
        <strain evidence="11 12">DSM 19609</strain>
    </source>
</reference>
<organism evidence="11 12">
    <name type="scientific">Brooklawnia cerclae</name>
    <dbReference type="NCBI Taxonomy" id="349934"/>
    <lineage>
        <taxon>Bacteria</taxon>
        <taxon>Bacillati</taxon>
        <taxon>Actinomycetota</taxon>
        <taxon>Actinomycetes</taxon>
        <taxon>Propionibacteriales</taxon>
        <taxon>Propionibacteriaceae</taxon>
        <taxon>Brooklawnia</taxon>
    </lineage>
</organism>
<dbReference type="InterPro" id="IPR003593">
    <property type="entry name" value="AAA+_ATPase"/>
</dbReference>
<evidence type="ECO:0000256" key="5">
    <source>
        <dbReference type="ARBA" id="ARBA00022519"/>
    </source>
</evidence>
<dbReference type="InterPro" id="IPR003439">
    <property type="entry name" value="ABC_transporter-like_ATP-bd"/>
</dbReference>
<dbReference type="PANTHER" id="PTHR43297:SF14">
    <property type="entry name" value="ATPASE AAA-TYPE CORE DOMAIN-CONTAINING PROTEIN"/>
    <property type="match status" value="1"/>
</dbReference>
<keyword evidence="7 11" id="KW-0067">ATP-binding</keyword>
<dbReference type="InterPro" id="IPR027417">
    <property type="entry name" value="P-loop_NTPase"/>
</dbReference>
<comment type="similarity">
    <text evidence="2">Belongs to the ABC transporter superfamily.</text>
</comment>
<dbReference type="PROSITE" id="PS50893">
    <property type="entry name" value="ABC_TRANSPORTER_2"/>
    <property type="match status" value="2"/>
</dbReference>
<dbReference type="Pfam" id="PF00005">
    <property type="entry name" value="ABC_tran"/>
    <property type="match status" value="2"/>
</dbReference>
<dbReference type="RefSeq" id="WP_167165832.1">
    <property type="nucleotide sequence ID" value="NZ_BAAAOO010000015.1"/>
</dbReference>